<evidence type="ECO:0000313" key="4">
    <source>
        <dbReference type="EMBL" id="EGA69058.1"/>
    </source>
</evidence>
<dbReference type="eggNOG" id="COG3110">
    <property type="taxonomic scope" value="Bacteria"/>
</dbReference>
<protein>
    <recommendedName>
        <fullName evidence="3">UPF0319 protein VISI1226_07123</fullName>
    </recommendedName>
</protein>
<evidence type="ECO:0000256" key="3">
    <source>
        <dbReference type="HAMAP-Rule" id="MF_00789"/>
    </source>
</evidence>
<dbReference type="Pfam" id="PF09829">
    <property type="entry name" value="DUF2057"/>
    <property type="match status" value="1"/>
</dbReference>
<accession>E8MAA9</accession>
<keyword evidence="2 3" id="KW-0732">Signal</keyword>
<dbReference type="EMBL" id="AEVT01000093">
    <property type="protein sequence ID" value="EGA69058.1"/>
    <property type="molecule type" value="Genomic_DNA"/>
</dbReference>
<dbReference type="AlphaFoldDB" id="E8MAA9"/>
<proteinExistence type="inferred from homology"/>
<dbReference type="PANTHER" id="PTHR38108">
    <property type="entry name" value="UPF0319 PROTEIN YCCT"/>
    <property type="match status" value="1"/>
</dbReference>
<dbReference type="InterPro" id="IPR018635">
    <property type="entry name" value="UPF0319"/>
</dbReference>
<evidence type="ECO:0000256" key="1">
    <source>
        <dbReference type="ARBA" id="ARBA00008490"/>
    </source>
</evidence>
<dbReference type="Proteomes" id="UP000006228">
    <property type="component" value="Unassembled WGS sequence"/>
</dbReference>
<evidence type="ECO:0000256" key="2">
    <source>
        <dbReference type="ARBA" id="ARBA00022729"/>
    </source>
</evidence>
<name>E8MAA9_PHOS4</name>
<evidence type="ECO:0000313" key="5">
    <source>
        <dbReference type="Proteomes" id="UP000006228"/>
    </source>
</evidence>
<feature type="chain" id="PRO_5009011187" description="UPF0319 protein VISI1226_07123" evidence="3">
    <location>
        <begin position="25"/>
        <end position="216"/>
    </location>
</feature>
<reference evidence="4 5" key="1">
    <citation type="journal article" date="2012" name="Int. J. Syst. Evol. Microbiol.">
        <title>Vibrio caribbeanicus sp. nov., isolated from the marine sponge Scleritoderma cyanea.</title>
        <authorList>
            <person name="Hoffmann M."/>
            <person name="Monday S.R."/>
            <person name="Allard M.W."/>
            <person name="Strain E.A."/>
            <person name="Whittaker P."/>
            <person name="Naum M."/>
            <person name="McCarthy P.J."/>
            <person name="Lopez J.V."/>
            <person name="Fischer M."/>
            <person name="Brown E.W."/>
        </authorList>
    </citation>
    <scope>NUCLEOTIDE SEQUENCE [LARGE SCALE GENOMIC DNA]</scope>
    <source>
        <strain evidence="5">DSMZ 21326</strain>
    </source>
</reference>
<organism evidence="4 5">
    <name type="scientific">Vibrio sinaloensis DSM 21326</name>
    <dbReference type="NCBI Taxonomy" id="945550"/>
    <lineage>
        <taxon>Bacteria</taxon>
        <taxon>Pseudomonadati</taxon>
        <taxon>Pseudomonadota</taxon>
        <taxon>Gammaproteobacteria</taxon>
        <taxon>Vibrionales</taxon>
        <taxon>Vibrionaceae</taxon>
        <taxon>Vibrio</taxon>
        <taxon>Vibrio oreintalis group</taxon>
    </lineage>
</organism>
<comment type="similarity">
    <text evidence="1 3">Belongs to the UPF0319 family.</text>
</comment>
<sequence precursor="true">MALIMKMKASLVALSALFASGMAAADVTISIPDTVEVLLANQDKAEVSGGLFSAEKTLTLPDGENQILFLYKPYFTQGNDRIILESDPIVAKFTAQDSELTFSLPKYRNSREAKQNIKSAQWGLVDGNGNAVAVSQEQLAKEGMQIGRNYKLEIAEYNRGNGVAAVGSAAVPVTLPATMPQKDLKGDNTAEQMLHFWYDKADAETKQRFKQAILAE</sequence>
<feature type="signal peptide" evidence="3">
    <location>
        <begin position="1"/>
        <end position="24"/>
    </location>
</feature>
<dbReference type="PANTHER" id="PTHR38108:SF1">
    <property type="entry name" value="UPF0319 PROTEIN YCCT"/>
    <property type="match status" value="1"/>
</dbReference>
<gene>
    <name evidence="4" type="ORF">VISI1226_07123</name>
</gene>
<dbReference type="HAMAP" id="MF_00789">
    <property type="entry name" value="UPF0319"/>
    <property type="match status" value="1"/>
</dbReference>
<comment type="caution">
    <text evidence="4">The sequence shown here is derived from an EMBL/GenBank/DDBJ whole genome shotgun (WGS) entry which is preliminary data.</text>
</comment>